<evidence type="ECO:0000256" key="2">
    <source>
        <dbReference type="ARBA" id="ARBA00023015"/>
    </source>
</evidence>
<keyword evidence="5" id="KW-0539">Nucleus</keyword>
<dbReference type="Gene3D" id="1.10.10.60">
    <property type="entry name" value="Homeodomain-like"/>
    <property type="match status" value="1"/>
</dbReference>
<evidence type="ECO:0000256" key="6">
    <source>
        <dbReference type="SAM" id="MobiDB-lite"/>
    </source>
</evidence>
<accession>A0A2H5PXP0</accession>
<dbReference type="NCBIfam" id="TIGR01557">
    <property type="entry name" value="myb_SHAQKYF"/>
    <property type="match status" value="1"/>
</dbReference>
<gene>
    <name evidence="10" type="ORF">CUMW_177040</name>
</gene>
<feature type="compositionally biased region" description="Basic residues" evidence="6">
    <location>
        <begin position="141"/>
        <end position="151"/>
    </location>
</feature>
<dbReference type="SUPFAM" id="SSF46689">
    <property type="entry name" value="Homeodomain-like"/>
    <property type="match status" value="1"/>
</dbReference>
<evidence type="ECO:0000256" key="3">
    <source>
        <dbReference type="ARBA" id="ARBA00023125"/>
    </source>
</evidence>
<evidence type="ECO:0000259" key="9">
    <source>
        <dbReference type="PROSITE" id="PS51294"/>
    </source>
</evidence>
<dbReference type="PROSITE" id="PS50090">
    <property type="entry name" value="MYB_LIKE"/>
    <property type="match status" value="1"/>
</dbReference>
<name>A0A2H5PXP0_CITUN</name>
<reference evidence="10 11" key="1">
    <citation type="journal article" date="2017" name="Front. Genet.">
        <title>Draft sequencing of the heterozygous diploid genome of Satsuma (Citrus unshiu Marc.) using a hybrid assembly approach.</title>
        <authorList>
            <person name="Shimizu T."/>
            <person name="Tanizawa Y."/>
            <person name="Mochizuki T."/>
            <person name="Nagasaki H."/>
            <person name="Yoshioka T."/>
            <person name="Toyoda A."/>
            <person name="Fujiyama A."/>
            <person name="Kaminuma E."/>
            <person name="Nakamura Y."/>
        </authorList>
    </citation>
    <scope>NUCLEOTIDE SEQUENCE [LARGE SCALE GENOMIC DNA]</scope>
    <source>
        <strain evidence="11">cv. Miyagawa wase</strain>
    </source>
</reference>
<proteinExistence type="predicted"/>
<dbReference type="Pfam" id="PF00249">
    <property type="entry name" value="Myb_DNA-binding"/>
    <property type="match status" value="1"/>
</dbReference>
<dbReference type="GO" id="GO:0005634">
    <property type="term" value="C:nucleus"/>
    <property type="evidence" value="ECO:0007669"/>
    <property type="project" value="UniProtKB-SubCell"/>
</dbReference>
<evidence type="ECO:0000259" key="8">
    <source>
        <dbReference type="PROSITE" id="PS51293"/>
    </source>
</evidence>
<dbReference type="STRING" id="55188.A0A2H5PXP0"/>
<evidence type="ECO:0000313" key="10">
    <source>
        <dbReference type="EMBL" id="GAY57124.1"/>
    </source>
</evidence>
<sequence length="494" mass="54979">METIFELNKLFKSDVAVAPPPPQLRYTQEIFQETQRNHRLAVYTVAMSNSLYSFENDSLPKVRKPYTITKQREKWTEEEHQRFLDALKMYGRGWRQIEEHVGTKTAVQIRSHAQKFFSKVVRESNGSSESSIMAIEIPPPRPKRKPVHPYPRKSVDSLKATSVSNQQENFTSSNALVSDKDRQSPTSVVSAFNSDTLGCAASDQQNGCSSPTSCTTEMHSVNLLPIEKENEYVTSISFPKEEKISTLPAHLSASSNVEELVSVSKDSVCPKGDAAAAPSCTSIKLFGRTVLVTDSWKPYSLGADSYKSPISKSSQENLDVDKENFVQSAPSKHLDTHLLLGMVSSNCNPSSHIGPVFQNMELQKKRTNVAEASPNIYLPWYSLYRGVPYFHLMPIGENQAATPLEFSVKDKEILNERSCSGSSAGSVSELENREKSSDVAVDSQCPQVCPLSQASPSNCMRGFVPYKRCLAESEIRSSVIVSEERERKRARVCS</sequence>
<feature type="domain" description="SANT" evidence="8">
    <location>
        <begin position="70"/>
        <end position="121"/>
    </location>
</feature>
<dbReference type="GO" id="GO:0010468">
    <property type="term" value="P:regulation of gene expression"/>
    <property type="evidence" value="ECO:0007669"/>
    <property type="project" value="UniProtKB-ARBA"/>
</dbReference>
<evidence type="ECO:0000259" key="7">
    <source>
        <dbReference type="PROSITE" id="PS50090"/>
    </source>
</evidence>
<feature type="domain" description="Myb-like" evidence="7">
    <location>
        <begin position="67"/>
        <end position="117"/>
    </location>
</feature>
<dbReference type="CDD" id="cd00167">
    <property type="entry name" value="SANT"/>
    <property type="match status" value="1"/>
</dbReference>
<dbReference type="InterPro" id="IPR001005">
    <property type="entry name" value="SANT/Myb"/>
</dbReference>
<dbReference type="InterPro" id="IPR009057">
    <property type="entry name" value="Homeodomain-like_sf"/>
</dbReference>
<evidence type="ECO:0000256" key="4">
    <source>
        <dbReference type="ARBA" id="ARBA00023163"/>
    </source>
</evidence>
<evidence type="ECO:0000256" key="1">
    <source>
        <dbReference type="ARBA" id="ARBA00004123"/>
    </source>
</evidence>
<comment type="subcellular location">
    <subcellularLocation>
        <location evidence="1">Nucleus</location>
    </subcellularLocation>
</comment>
<comment type="caution">
    <text evidence="10">The sequence shown here is derived from an EMBL/GenBank/DDBJ whole genome shotgun (WGS) entry which is preliminary data.</text>
</comment>
<dbReference type="InterPro" id="IPR017884">
    <property type="entry name" value="SANT_dom"/>
</dbReference>
<feature type="domain" description="HTH myb-type" evidence="9">
    <location>
        <begin position="67"/>
        <end position="121"/>
    </location>
</feature>
<dbReference type="PROSITE" id="PS51294">
    <property type="entry name" value="HTH_MYB"/>
    <property type="match status" value="1"/>
</dbReference>
<dbReference type="AlphaFoldDB" id="A0A2H5PXP0"/>
<organism evidence="10 11">
    <name type="scientific">Citrus unshiu</name>
    <name type="common">Satsuma mandarin</name>
    <name type="synonym">Citrus nobilis var. unshiu</name>
    <dbReference type="NCBI Taxonomy" id="55188"/>
    <lineage>
        <taxon>Eukaryota</taxon>
        <taxon>Viridiplantae</taxon>
        <taxon>Streptophyta</taxon>
        <taxon>Embryophyta</taxon>
        <taxon>Tracheophyta</taxon>
        <taxon>Spermatophyta</taxon>
        <taxon>Magnoliopsida</taxon>
        <taxon>eudicotyledons</taxon>
        <taxon>Gunneridae</taxon>
        <taxon>Pentapetalae</taxon>
        <taxon>rosids</taxon>
        <taxon>malvids</taxon>
        <taxon>Sapindales</taxon>
        <taxon>Rutaceae</taxon>
        <taxon>Aurantioideae</taxon>
        <taxon>Citrus</taxon>
    </lineage>
</organism>
<protein>
    <submittedName>
        <fullName evidence="10">Uncharacterized protein</fullName>
    </submittedName>
</protein>
<feature type="region of interest" description="Disordered" evidence="6">
    <location>
        <begin position="128"/>
        <end position="187"/>
    </location>
</feature>
<keyword evidence="4" id="KW-0804">Transcription</keyword>
<keyword evidence="11" id="KW-1185">Reference proteome</keyword>
<dbReference type="InterPro" id="IPR017930">
    <property type="entry name" value="Myb_dom"/>
</dbReference>
<dbReference type="InterPro" id="IPR006447">
    <property type="entry name" value="Myb_dom_plants"/>
</dbReference>
<dbReference type="PROSITE" id="PS51293">
    <property type="entry name" value="SANT"/>
    <property type="match status" value="1"/>
</dbReference>
<evidence type="ECO:0000256" key="5">
    <source>
        <dbReference type="ARBA" id="ARBA00023242"/>
    </source>
</evidence>
<dbReference type="GO" id="GO:0003677">
    <property type="term" value="F:DNA binding"/>
    <property type="evidence" value="ECO:0007669"/>
    <property type="project" value="UniProtKB-KW"/>
</dbReference>
<dbReference type="Proteomes" id="UP000236630">
    <property type="component" value="Unassembled WGS sequence"/>
</dbReference>
<dbReference type="PANTHER" id="PTHR12802:SF175">
    <property type="entry name" value="PROTEIN REVEILLE 2"/>
    <property type="match status" value="1"/>
</dbReference>
<keyword evidence="3" id="KW-0238">DNA-binding</keyword>
<dbReference type="PANTHER" id="PTHR12802">
    <property type="entry name" value="SWI/SNF COMPLEX-RELATED"/>
    <property type="match status" value="1"/>
</dbReference>
<dbReference type="SMART" id="SM00717">
    <property type="entry name" value="SANT"/>
    <property type="match status" value="1"/>
</dbReference>
<dbReference type="EMBL" id="BDQV01000154">
    <property type="protein sequence ID" value="GAY57124.1"/>
    <property type="molecule type" value="Genomic_DNA"/>
</dbReference>
<evidence type="ECO:0000313" key="11">
    <source>
        <dbReference type="Proteomes" id="UP000236630"/>
    </source>
</evidence>
<dbReference type="FunFam" id="1.10.10.60:FF:000023">
    <property type="entry name" value="protein REVEILLE 6 isoform X1"/>
    <property type="match status" value="1"/>
</dbReference>
<feature type="compositionally biased region" description="Polar residues" evidence="6">
    <location>
        <begin position="159"/>
        <end position="176"/>
    </location>
</feature>
<keyword evidence="2" id="KW-0805">Transcription regulation</keyword>